<dbReference type="Gene3D" id="1.20.5.320">
    <property type="entry name" value="6-Phosphogluconate Dehydrogenase, domain 3"/>
    <property type="match status" value="1"/>
</dbReference>
<feature type="non-terminal residue" evidence="2">
    <location>
        <position position="1"/>
    </location>
</feature>
<evidence type="ECO:0000256" key="1">
    <source>
        <dbReference type="SAM" id="MobiDB-lite"/>
    </source>
</evidence>
<evidence type="ECO:0000313" key="2">
    <source>
        <dbReference type="EMBL" id="JAS94760.1"/>
    </source>
</evidence>
<proteinExistence type="predicted"/>
<reference evidence="2" key="1">
    <citation type="submission" date="2015-11" db="EMBL/GenBank/DDBJ databases">
        <title>De novo transcriptome assembly of four potential Pierce s Disease insect vectors from Arizona vineyards.</title>
        <authorList>
            <person name="Tassone E.E."/>
        </authorList>
    </citation>
    <scope>NUCLEOTIDE SEQUENCE</scope>
</reference>
<sequence length="108" mass="11702">GVPGVPGMMGLQGRSGFPGLPGLKGMRGDPGEPGDPGSFQVDAEHRVRAERDVTARTDDDSNVPRTRSYDDLYGRCTRPFQARGPDGVCRTRTPDDDSNKKSYDDLYG</sequence>
<organism evidence="2">
    <name type="scientific">Homalodisca liturata</name>
    <dbReference type="NCBI Taxonomy" id="320908"/>
    <lineage>
        <taxon>Eukaryota</taxon>
        <taxon>Metazoa</taxon>
        <taxon>Ecdysozoa</taxon>
        <taxon>Arthropoda</taxon>
        <taxon>Hexapoda</taxon>
        <taxon>Insecta</taxon>
        <taxon>Pterygota</taxon>
        <taxon>Neoptera</taxon>
        <taxon>Paraneoptera</taxon>
        <taxon>Hemiptera</taxon>
        <taxon>Auchenorrhyncha</taxon>
        <taxon>Membracoidea</taxon>
        <taxon>Cicadellidae</taxon>
        <taxon>Cicadellinae</taxon>
        <taxon>Proconiini</taxon>
        <taxon>Homalodisca</taxon>
    </lineage>
</organism>
<accession>A0A1B6J6F9</accession>
<feature type="non-terminal residue" evidence="2">
    <location>
        <position position="108"/>
    </location>
</feature>
<dbReference type="Pfam" id="PF01391">
    <property type="entry name" value="Collagen"/>
    <property type="match status" value="1"/>
</dbReference>
<gene>
    <name evidence="2" type="ORF">g.25621</name>
</gene>
<protein>
    <recommendedName>
        <fullName evidence="3">Fibrillar collagen NC1 domain-containing protein</fullName>
    </recommendedName>
</protein>
<dbReference type="AlphaFoldDB" id="A0A1B6J6F9"/>
<feature type="compositionally biased region" description="Basic and acidic residues" evidence="1">
    <location>
        <begin position="42"/>
        <end position="59"/>
    </location>
</feature>
<dbReference type="InterPro" id="IPR008160">
    <property type="entry name" value="Collagen"/>
</dbReference>
<dbReference type="EMBL" id="GECU01012946">
    <property type="protein sequence ID" value="JAS94760.1"/>
    <property type="molecule type" value="Transcribed_RNA"/>
</dbReference>
<evidence type="ECO:0008006" key="3">
    <source>
        <dbReference type="Google" id="ProtNLM"/>
    </source>
</evidence>
<name>A0A1B6J6F9_9HEMI</name>
<feature type="region of interest" description="Disordered" evidence="1">
    <location>
        <begin position="1"/>
        <end position="108"/>
    </location>
</feature>
<feature type="compositionally biased region" description="Basic and acidic residues" evidence="1">
    <location>
        <begin position="92"/>
        <end position="108"/>
    </location>
</feature>